<feature type="region of interest" description="Disordered" evidence="4">
    <location>
        <begin position="58"/>
        <end position="92"/>
    </location>
</feature>
<evidence type="ECO:0000256" key="4">
    <source>
        <dbReference type="SAM" id="MobiDB-lite"/>
    </source>
</evidence>
<evidence type="ECO:0000256" key="2">
    <source>
        <dbReference type="ARBA" id="ARBA00023125"/>
    </source>
</evidence>
<dbReference type="SUPFAM" id="SSF47729">
    <property type="entry name" value="IHF-like DNA-binding proteins"/>
    <property type="match status" value="1"/>
</dbReference>
<protein>
    <recommendedName>
        <fullName evidence="7">DNA-binding protein HU</fullName>
    </recommendedName>
</protein>
<dbReference type="PANTHER" id="PTHR33175">
    <property type="entry name" value="DNA-BINDING PROTEIN HU"/>
    <property type="match status" value="1"/>
</dbReference>
<dbReference type="CDD" id="cd13831">
    <property type="entry name" value="HU"/>
    <property type="match status" value="1"/>
</dbReference>
<dbReference type="EMBL" id="MFUQ01000008">
    <property type="protein sequence ID" value="OGI83920.1"/>
    <property type="molecule type" value="Genomic_DNA"/>
</dbReference>
<dbReference type="PROSITE" id="PS00045">
    <property type="entry name" value="HISTONE_LIKE"/>
    <property type="match status" value="1"/>
</dbReference>
<gene>
    <name evidence="5" type="ORF">A2997_01920</name>
</gene>
<name>A0A1F6WPY1_9BACT</name>
<dbReference type="InterPro" id="IPR010992">
    <property type="entry name" value="IHF-like_DNA-bd_dom_sf"/>
</dbReference>
<comment type="similarity">
    <text evidence="3">Belongs to the bacterial histone-like protein family.</text>
</comment>
<evidence type="ECO:0000313" key="6">
    <source>
        <dbReference type="Proteomes" id="UP000179448"/>
    </source>
</evidence>
<reference evidence="5 6" key="1">
    <citation type="journal article" date="2016" name="Nat. Commun.">
        <title>Thousands of microbial genomes shed light on interconnected biogeochemical processes in an aquifer system.</title>
        <authorList>
            <person name="Anantharaman K."/>
            <person name="Brown C.T."/>
            <person name="Hug L.A."/>
            <person name="Sharon I."/>
            <person name="Castelle C.J."/>
            <person name="Probst A.J."/>
            <person name="Thomas B.C."/>
            <person name="Singh A."/>
            <person name="Wilkins M.J."/>
            <person name="Karaoz U."/>
            <person name="Brodie E.L."/>
            <person name="Williams K.H."/>
            <person name="Hubbard S.S."/>
            <person name="Banfield J.F."/>
        </authorList>
    </citation>
    <scope>NUCLEOTIDE SEQUENCE [LARGE SCALE GENOMIC DNA]</scope>
</reference>
<sequence length="92" mass="9859">MKKADLIEMIHGMLGGTKVQAQQVVEGIFDAIASEMTKGGTVDIAGFGKFEGKMRPARMARNPRTGQTVSVPATRVPKFRAGKGLKDQVGKK</sequence>
<dbReference type="InterPro" id="IPR020816">
    <property type="entry name" value="Histone-like_DNA-bd_CS"/>
</dbReference>
<dbReference type="Pfam" id="PF00216">
    <property type="entry name" value="Bac_DNA_binding"/>
    <property type="match status" value="1"/>
</dbReference>
<evidence type="ECO:0008006" key="7">
    <source>
        <dbReference type="Google" id="ProtNLM"/>
    </source>
</evidence>
<dbReference type="GO" id="GO:0003677">
    <property type="term" value="F:DNA binding"/>
    <property type="evidence" value="ECO:0007669"/>
    <property type="project" value="UniProtKB-KW"/>
</dbReference>
<dbReference type="STRING" id="1801766.A2997_01920"/>
<keyword evidence="1" id="KW-0226">DNA condensation</keyword>
<dbReference type="PRINTS" id="PR01727">
    <property type="entry name" value="DNABINDINGHU"/>
</dbReference>
<dbReference type="SMART" id="SM00411">
    <property type="entry name" value="BHL"/>
    <property type="match status" value="1"/>
</dbReference>
<evidence type="ECO:0000313" key="5">
    <source>
        <dbReference type="EMBL" id="OGI83920.1"/>
    </source>
</evidence>
<keyword evidence="2" id="KW-0238">DNA-binding</keyword>
<dbReference type="GO" id="GO:0030261">
    <property type="term" value="P:chromosome condensation"/>
    <property type="evidence" value="ECO:0007669"/>
    <property type="project" value="UniProtKB-KW"/>
</dbReference>
<comment type="caution">
    <text evidence="5">The sequence shown here is derived from an EMBL/GenBank/DDBJ whole genome shotgun (WGS) entry which is preliminary data.</text>
</comment>
<evidence type="ECO:0000256" key="1">
    <source>
        <dbReference type="ARBA" id="ARBA00023067"/>
    </source>
</evidence>
<dbReference type="AlphaFoldDB" id="A0A1F6WPY1"/>
<dbReference type="Gene3D" id="4.10.520.10">
    <property type="entry name" value="IHF-like DNA-binding proteins"/>
    <property type="match status" value="1"/>
</dbReference>
<dbReference type="Proteomes" id="UP000179448">
    <property type="component" value="Unassembled WGS sequence"/>
</dbReference>
<accession>A0A1F6WPY1</accession>
<evidence type="ECO:0000256" key="3">
    <source>
        <dbReference type="RuleBase" id="RU003939"/>
    </source>
</evidence>
<organism evidence="5 6">
    <name type="scientific">Candidatus Nomurabacteria bacterium RIFCSPLOWO2_01_FULL_36_10b</name>
    <dbReference type="NCBI Taxonomy" id="1801766"/>
    <lineage>
        <taxon>Bacteria</taxon>
        <taxon>Candidatus Nomuraibacteriota</taxon>
    </lineage>
</organism>
<dbReference type="GO" id="GO:0030527">
    <property type="term" value="F:structural constituent of chromatin"/>
    <property type="evidence" value="ECO:0007669"/>
    <property type="project" value="InterPro"/>
</dbReference>
<dbReference type="PANTHER" id="PTHR33175:SF3">
    <property type="entry name" value="DNA-BINDING PROTEIN HU-BETA"/>
    <property type="match status" value="1"/>
</dbReference>
<dbReference type="InterPro" id="IPR000119">
    <property type="entry name" value="Hist_DNA-bd"/>
</dbReference>
<proteinExistence type="inferred from homology"/>